<reference evidence="6 7" key="1">
    <citation type="journal article" date="2024" name="Commun. Biol.">
        <title>Comparative genomic analysis of thermophilic fungi reveals convergent evolutionary adaptations and gene losses.</title>
        <authorList>
            <person name="Steindorff A.S."/>
            <person name="Aguilar-Pontes M.V."/>
            <person name="Robinson A.J."/>
            <person name="Andreopoulos B."/>
            <person name="LaButti K."/>
            <person name="Kuo A."/>
            <person name="Mondo S."/>
            <person name="Riley R."/>
            <person name="Otillar R."/>
            <person name="Haridas S."/>
            <person name="Lipzen A."/>
            <person name="Grimwood J."/>
            <person name="Schmutz J."/>
            <person name="Clum A."/>
            <person name="Reid I.D."/>
            <person name="Moisan M.C."/>
            <person name="Butler G."/>
            <person name="Nguyen T.T.M."/>
            <person name="Dewar K."/>
            <person name="Conant G."/>
            <person name="Drula E."/>
            <person name="Henrissat B."/>
            <person name="Hansel C."/>
            <person name="Singer S."/>
            <person name="Hutchinson M.I."/>
            <person name="de Vries R.P."/>
            <person name="Natvig D.O."/>
            <person name="Powell A.J."/>
            <person name="Tsang A."/>
            <person name="Grigoriev I.V."/>
        </authorList>
    </citation>
    <scope>NUCLEOTIDE SEQUENCE [LARGE SCALE GENOMIC DNA]</scope>
    <source>
        <strain evidence="6 7">CBS 620.91</strain>
    </source>
</reference>
<organism evidence="6 7">
    <name type="scientific">Humicola insolens</name>
    <name type="common">Soft-rot fungus</name>
    <dbReference type="NCBI Taxonomy" id="85995"/>
    <lineage>
        <taxon>Eukaryota</taxon>
        <taxon>Fungi</taxon>
        <taxon>Dikarya</taxon>
        <taxon>Ascomycota</taxon>
        <taxon>Pezizomycotina</taxon>
        <taxon>Sordariomycetes</taxon>
        <taxon>Sordariomycetidae</taxon>
        <taxon>Sordariales</taxon>
        <taxon>Chaetomiaceae</taxon>
        <taxon>Mycothermus</taxon>
    </lineage>
</organism>
<feature type="domain" description="MYND-type" evidence="5">
    <location>
        <begin position="155"/>
        <end position="201"/>
    </location>
</feature>
<evidence type="ECO:0000256" key="2">
    <source>
        <dbReference type="ARBA" id="ARBA00022771"/>
    </source>
</evidence>
<evidence type="ECO:0000256" key="4">
    <source>
        <dbReference type="PROSITE-ProRule" id="PRU00134"/>
    </source>
</evidence>
<keyword evidence="7" id="KW-1185">Reference proteome</keyword>
<dbReference type="EMBL" id="JAZGSY010000147">
    <property type="protein sequence ID" value="KAL1839635.1"/>
    <property type="molecule type" value="Genomic_DNA"/>
</dbReference>
<accession>A0ABR3VDC9</accession>
<dbReference type="Gene3D" id="6.10.140.2220">
    <property type="match status" value="1"/>
</dbReference>
<name>A0ABR3VDC9_HUMIN</name>
<evidence type="ECO:0000256" key="1">
    <source>
        <dbReference type="ARBA" id="ARBA00022723"/>
    </source>
</evidence>
<proteinExistence type="predicted"/>
<dbReference type="Proteomes" id="UP001583172">
    <property type="component" value="Unassembled WGS sequence"/>
</dbReference>
<protein>
    <recommendedName>
        <fullName evidence="5">MYND-type domain-containing protein</fullName>
    </recommendedName>
</protein>
<keyword evidence="3" id="KW-0862">Zinc</keyword>
<dbReference type="PROSITE" id="PS50865">
    <property type="entry name" value="ZF_MYND_2"/>
    <property type="match status" value="1"/>
</dbReference>
<evidence type="ECO:0000256" key="3">
    <source>
        <dbReference type="ARBA" id="ARBA00022833"/>
    </source>
</evidence>
<dbReference type="SUPFAM" id="SSF144232">
    <property type="entry name" value="HIT/MYND zinc finger-like"/>
    <property type="match status" value="1"/>
</dbReference>
<dbReference type="Pfam" id="PF01753">
    <property type="entry name" value="zf-MYND"/>
    <property type="match status" value="1"/>
</dbReference>
<evidence type="ECO:0000259" key="5">
    <source>
        <dbReference type="PROSITE" id="PS50865"/>
    </source>
</evidence>
<keyword evidence="1" id="KW-0479">Metal-binding</keyword>
<sequence>MDFDDDELDKPYVPPDPIERFFDRLPRPRASTSLLEGDAVDKFDDAKDYLSRTLSVRSSTDPDAKYIEDLVKESDGVYGDMRWVYDGLMRLAFSKPISDQDRSMKARYLRFCRWIAQGRRPRTAFFRPWSDGPYVVPENSPSYAYLDVPLSVRRCAECKKAAKYKCSGCHLRTDGNTTFAVAYCSKKCQKHHWKLKHKDECGQAQRLFHATSLFQEILEHFLAVTYPAACSPRSIVEENGMTVVKFEPLPEPTTFRTEMRRIPPGLAPDQDAFRAALHIFGGYAAFVLARELVEMLIRPCCSTLENNAVEPENMHRPVCFSSTYHDYHASLECHEVLVATLPCGTNFVLDPTGIRYGWKEVVAPESLYMSSRMHTLSTWLNMGPDVGSFHTDDEAFLTPPPTFATDMMKTVVDSLQRQIDKKYGSVHALLGLGNAEFAGAREAIAAAAKKGFDFLADEIARSAVPKDSILNSGGVSMRPWANKDLEVIWYRTRRSNVESMPDWLLTKVWRARWKRVIAVEWPQDAAE</sequence>
<keyword evidence="2 4" id="KW-0863">Zinc-finger</keyword>
<comment type="caution">
    <text evidence="6">The sequence shown here is derived from an EMBL/GenBank/DDBJ whole genome shotgun (WGS) entry which is preliminary data.</text>
</comment>
<dbReference type="InterPro" id="IPR002893">
    <property type="entry name" value="Znf_MYND"/>
</dbReference>
<evidence type="ECO:0000313" key="7">
    <source>
        <dbReference type="Proteomes" id="UP001583172"/>
    </source>
</evidence>
<evidence type="ECO:0000313" key="6">
    <source>
        <dbReference type="EMBL" id="KAL1839635.1"/>
    </source>
</evidence>
<gene>
    <name evidence="6" type="ORF">VTJ49DRAFT_1296</name>
</gene>
<dbReference type="CDD" id="cd23024">
    <property type="entry name" value="zf-HIT_ZNHIT2-3"/>
    <property type="match status" value="1"/>
</dbReference>